<feature type="compositionally biased region" description="Polar residues" evidence="20">
    <location>
        <begin position="381"/>
        <end position="392"/>
    </location>
</feature>
<dbReference type="Pfam" id="PF05783">
    <property type="entry name" value="DLIC"/>
    <property type="match status" value="1"/>
</dbReference>
<dbReference type="GO" id="GO:0000226">
    <property type="term" value="P:microtubule cytoskeleton organization"/>
    <property type="evidence" value="ECO:0007669"/>
    <property type="project" value="TreeGrafter"/>
</dbReference>
<dbReference type="InterPro" id="IPR008467">
    <property type="entry name" value="Dynein1_light_intermed_chain"/>
</dbReference>
<keyword evidence="16 19" id="KW-0206">Cytoskeleton</keyword>
<keyword evidence="8 18" id="KW-0812">Transmembrane</keyword>
<dbReference type="AlphaFoldDB" id="A0A8C0Z9A6"/>
<evidence type="ECO:0000256" key="16">
    <source>
        <dbReference type="ARBA" id="ARBA00023212"/>
    </source>
</evidence>
<keyword evidence="13 19" id="KW-0243">Dynein</keyword>
<dbReference type="Gene3D" id="3.40.50.300">
    <property type="entry name" value="P-loop containing nucleotide triphosphate hydrolases"/>
    <property type="match status" value="1"/>
</dbReference>
<dbReference type="SUPFAM" id="SSF52540">
    <property type="entry name" value="P-loop containing nucleoside triphosphate hydrolases"/>
    <property type="match status" value="1"/>
</dbReference>
<feature type="region of interest" description="Disordered" evidence="20">
    <location>
        <begin position="301"/>
        <end position="349"/>
    </location>
</feature>
<reference evidence="23" key="1">
    <citation type="submission" date="2025-08" db="UniProtKB">
        <authorList>
            <consortium name="Ensembl"/>
        </authorList>
    </citation>
    <scope>IDENTIFICATION</scope>
</reference>
<keyword evidence="6 19" id="KW-0963">Cytoplasm</keyword>
<dbReference type="Ensembl" id="ENSCCET00000005886.1">
    <property type="protein sequence ID" value="ENSCCEP00000003545.1"/>
    <property type="gene ID" value="ENSCCEG00000002562.1"/>
</dbReference>
<feature type="compositionally biased region" description="Polar residues" evidence="20">
    <location>
        <begin position="301"/>
        <end position="310"/>
    </location>
</feature>
<comment type="function">
    <text evidence="17 19">Acts as one of several non-catalytic accessory components of the cytoplasmic dynein 1 complex that are thought to be involved in linking dynein to cargos and to adapter proteins that regulate dynein function. Cytoplasmic dynein 1 acts as a motor for the intracellular retrograde motility of vesicles and organelles along microtubules. May play a role in binding dynein to membranous organelles or chromosomes.</text>
</comment>
<evidence type="ECO:0000256" key="20">
    <source>
        <dbReference type="SAM" id="MobiDB-lite"/>
    </source>
</evidence>
<keyword evidence="10 19" id="KW-0547">Nucleotide-binding</keyword>
<dbReference type="GO" id="GO:0005813">
    <property type="term" value="C:centrosome"/>
    <property type="evidence" value="ECO:0007669"/>
    <property type="project" value="TreeGrafter"/>
</dbReference>
<dbReference type="GO" id="GO:0016020">
    <property type="term" value="C:membrane"/>
    <property type="evidence" value="ECO:0007669"/>
    <property type="project" value="UniProtKB-SubCell"/>
</dbReference>
<reference evidence="23" key="2">
    <citation type="submission" date="2025-09" db="UniProtKB">
        <authorList>
            <consortium name="Ensembl"/>
        </authorList>
    </citation>
    <scope>IDENTIFICATION</scope>
</reference>
<feature type="transmembrane region" description="Helical" evidence="21">
    <location>
        <begin position="475"/>
        <end position="494"/>
    </location>
</feature>
<comment type="subunit">
    <text evidence="19">Homodimer. The cytoplasmic dynein 1 complex consists of two catalytic heavy chains (HCs) and a number of non-catalytic subunits presented by intermediate chains (ICs).</text>
</comment>
<evidence type="ECO:0000256" key="3">
    <source>
        <dbReference type="ARBA" id="ARBA00006831"/>
    </source>
</evidence>
<accession>A0A8C0Z9A6</accession>
<dbReference type="InterPro" id="IPR008253">
    <property type="entry name" value="Marvel"/>
</dbReference>
<evidence type="ECO:0000256" key="10">
    <source>
        <dbReference type="ARBA" id="ARBA00022741"/>
    </source>
</evidence>
<evidence type="ECO:0000256" key="1">
    <source>
        <dbReference type="ARBA" id="ARBA00004141"/>
    </source>
</evidence>
<dbReference type="GO" id="GO:0007018">
    <property type="term" value="P:microtubule-based movement"/>
    <property type="evidence" value="ECO:0007669"/>
    <property type="project" value="InterPro"/>
</dbReference>
<dbReference type="InterPro" id="IPR027417">
    <property type="entry name" value="P-loop_NTPase"/>
</dbReference>
<keyword evidence="5" id="KW-0488">Methylation</keyword>
<feature type="transmembrane region" description="Helical" evidence="21">
    <location>
        <begin position="433"/>
        <end position="454"/>
    </location>
</feature>
<evidence type="ECO:0000256" key="18">
    <source>
        <dbReference type="PROSITE-ProRule" id="PRU00581"/>
    </source>
</evidence>
<feature type="domain" description="MARVEL" evidence="22">
    <location>
        <begin position="403"/>
        <end position="525"/>
    </location>
</feature>
<dbReference type="PANTHER" id="PTHR12688">
    <property type="entry name" value="DYNEIN LIGHT INTERMEDIATE CHAIN"/>
    <property type="match status" value="1"/>
</dbReference>
<evidence type="ECO:0000256" key="4">
    <source>
        <dbReference type="ARBA" id="ARBA00022448"/>
    </source>
</evidence>
<feature type="compositionally biased region" description="Polar residues" evidence="20">
    <location>
        <begin position="123"/>
        <end position="133"/>
    </location>
</feature>
<evidence type="ECO:0000256" key="6">
    <source>
        <dbReference type="ARBA" id="ARBA00022490"/>
    </source>
</evidence>
<feature type="region of interest" description="Disordered" evidence="20">
    <location>
        <begin position="370"/>
        <end position="392"/>
    </location>
</feature>
<dbReference type="PROSITE" id="PS51225">
    <property type="entry name" value="MARVEL"/>
    <property type="match status" value="1"/>
</dbReference>
<keyword evidence="11 19" id="KW-0067">ATP-binding</keyword>
<feature type="region of interest" description="Disordered" evidence="20">
    <location>
        <begin position="119"/>
        <end position="140"/>
    </location>
</feature>
<keyword evidence="4 19" id="KW-0813">Transport</keyword>
<dbReference type="CDD" id="cd00882">
    <property type="entry name" value="Ras_like_GTPase"/>
    <property type="match status" value="1"/>
</dbReference>
<dbReference type="GO" id="GO:0005874">
    <property type="term" value="C:microtubule"/>
    <property type="evidence" value="ECO:0007669"/>
    <property type="project" value="UniProtKB-KW"/>
</dbReference>
<evidence type="ECO:0000256" key="12">
    <source>
        <dbReference type="ARBA" id="ARBA00022989"/>
    </source>
</evidence>
<feature type="transmembrane region" description="Helical" evidence="21">
    <location>
        <begin position="500"/>
        <end position="521"/>
    </location>
</feature>
<dbReference type="GO" id="GO:0005524">
    <property type="term" value="F:ATP binding"/>
    <property type="evidence" value="ECO:0007669"/>
    <property type="project" value="UniProtKB-KW"/>
</dbReference>
<evidence type="ECO:0000256" key="8">
    <source>
        <dbReference type="ARBA" id="ARBA00022692"/>
    </source>
</evidence>
<protein>
    <recommendedName>
        <fullName evidence="19">Dynein light intermediate chain</fullName>
    </recommendedName>
</protein>
<keyword evidence="24" id="KW-1185">Reference proteome</keyword>
<evidence type="ECO:0000313" key="24">
    <source>
        <dbReference type="Proteomes" id="UP000694410"/>
    </source>
</evidence>
<dbReference type="PANTHER" id="PTHR12688:SF1">
    <property type="entry name" value="CYTOPLASMIC DYNEIN 1 LIGHT INTERMEDIATE CHAIN 2"/>
    <property type="match status" value="1"/>
</dbReference>
<evidence type="ECO:0000256" key="2">
    <source>
        <dbReference type="ARBA" id="ARBA00004245"/>
    </source>
</evidence>
<dbReference type="Proteomes" id="UP000694410">
    <property type="component" value="Unplaced"/>
</dbReference>
<comment type="similarity">
    <text evidence="3 19">Belongs to the dynein light intermediate chain family.</text>
</comment>
<evidence type="ECO:0000256" key="7">
    <source>
        <dbReference type="ARBA" id="ARBA00022553"/>
    </source>
</evidence>
<evidence type="ECO:0000256" key="14">
    <source>
        <dbReference type="ARBA" id="ARBA00023136"/>
    </source>
</evidence>
<proteinExistence type="inferred from homology"/>
<evidence type="ECO:0000259" key="22">
    <source>
        <dbReference type="PROSITE" id="PS51225"/>
    </source>
</evidence>
<evidence type="ECO:0000256" key="17">
    <source>
        <dbReference type="ARBA" id="ARBA00037133"/>
    </source>
</evidence>
<evidence type="ECO:0000256" key="15">
    <source>
        <dbReference type="ARBA" id="ARBA00023175"/>
    </source>
</evidence>
<dbReference type="GO" id="GO:0045504">
    <property type="term" value="F:dynein heavy chain binding"/>
    <property type="evidence" value="ECO:0007669"/>
    <property type="project" value="TreeGrafter"/>
</dbReference>
<organism evidence="23 24">
    <name type="scientific">Cyanistes caeruleus</name>
    <name type="common">Eurasian blue tit</name>
    <name type="synonym">Parus caeruleus</name>
    <dbReference type="NCBI Taxonomy" id="156563"/>
    <lineage>
        <taxon>Eukaryota</taxon>
        <taxon>Metazoa</taxon>
        <taxon>Chordata</taxon>
        <taxon>Craniata</taxon>
        <taxon>Vertebrata</taxon>
        <taxon>Euteleostomi</taxon>
        <taxon>Archelosauria</taxon>
        <taxon>Archosauria</taxon>
        <taxon>Dinosauria</taxon>
        <taxon>Saurischia</taxon>
        <taxon>Theropoda</taxon>
        <taxon>Coelurosauria</taxon>
        <taxon>Aves</taxon>
        <taxon>Neognathae</taxon>
        <taxon>Neoaves</taxon>
        <taxon>Telluraves</taxon>
        <taxon>Australaves</taxon>
        <taxon>Passeriformes</taxon>
        <taxon>Paridae</taxon>
        <taxon>Cyanistes</taxon>
    </lineage>
</organism>
<evidence type="ECO:0000256" key="9">
    <source>
        <dbReference type="ARBA" id="ARBA00022701"/>
    </source>
</evidence>
<gene>
    <name evidence="23" type="primary">DYNC1LI2</name>
</gene>
<dbReference type="GO" id="GO:0005868">
    <property type="term" value="C:cytoplasmic dynein complex"/>
    <property type="evidence" value="ECO:0007669"/>
    <property type="project" value="UniProtKB-UniRule"/>
</dbReference>
<evidence type="ECO:0000256" key="13">
    <source>
        <dbReference type="ARBA" id="ARBA00023017"/>
    </source>
</evidence>
<keyword evidence="14 18" id="KW-0472">Membrane</keyword>
<name>A0A8C0Z9A6_CYACU</name>
<keyword evidence="12 21" id="KW-1133">Transmembrane helix</keyword>
<keyword evidence="15 19" id="KW-0505">Motor protein</keyword>
<evidence type="ECO:0000256" key="11">
    <source>
        <dbReference type="ARBA" id="ARBA00022840"/>
    </source>
</evidence>
<evidence type="ECO:0000256" key="19">
    <source>
        <dbReference type="RuleBase" id="RU366047"/>
    </source>
</evidence>
<keyword evidence="9 19" id="KW-0493">Microtubule</keyword>
<evidence type="ECO:0000256" key="21">
    <source>
        <dbReference type="SAM" id="Phobius"/>
    </source>
</evidence>
<comment type="subcellular location">
    <subcellularLocation>
        <location evidence="2 19">Cytoplasm</location>
        <location evidence="2 19">Cytoskeleton</location>
    </subcellularLocation>
    <subcellularLocation>
        <location evidence="1">Membrane</location>
        <topology evidence="1">Multi-pass membrane protein</topology>
    </subcellularLocation>
</comment>
<sequence>MAKIQGAEHGKKGRGLEYLYLNIHDEDRDDHTRCNVWILDGDLYHKGLLKFAVSAESLQDTIVVFVADMSRPWTVMESLQKWASVLQEHIDKMKIPPEEMRHMEQKFIKEFQEYVEPEEGYQGSPQRRGPSSGQEDEHVSLPLGDNVLTHNLGIPVLVVCTKCDAVSVLEKEHDYREEHFDFIQSHIRRFCLQYGAALIYTSVKEEKNLDLLYKYIVHKTYGFQFTTPALVVEKDAVFIPAGWDNEKKIAILHENFTTVKPEDAYEDFIVKPPVRKLVHDKELAAEDEQVFLMKQQSFLAKQPATPTRASESPARGPAGSPRTQGRAGPTNVPSASPITSVKKPDPNIKNNAASEGVLASFFNSLLSKKTGSPGSPGAGGVQSTAKKSGQKTVLANAQEELDRITRKPDPMLLALTAFICIETIMECSPCEGLYFFEFVSCSALVVTGALLLLFSLNLHTRIPQINWNLTDLVNTGVSTFFFFIASVVLAALNHKTGAEIAAVVFGFLAMAVYAVNTFLAVKKWRVSSRQQSSRQSSDYIRARTESREVVHRPEILRLDARKRWIEGGGGCPALHVRRDALSQKLLSWRQKVLVVQKEDPLKTSRYTRAYII</sequence>
<dbReference type="InterPro" id="IPR022780">
    <property type="entry name" value="Dynein_light_int_chain"/>
</dbReference>
<evidence type="ECO:0000313" key="23">
    <source>
        <dbReference type="Ensembl" id="ENSCCEP00000003545.1"/>
    </source>
</evidence>
<evidence type="ECO:0000256" key="5">
    <source>
        <dbReference type="ARBA" id="ARBA00022481"/>
    </source>
</evidence>
<keyword evidence="7" id="KW-0597">Phosphoprotein</keyword>